<protein>
    <submittedName>
        <fullName evidence="11">Response regulator transcription factor</fullName>
    </submittedName>
</protein>
<keyword evidence="4 7" id="KW-0238">DNA-binding</keyword>
<evidence type="ECO:0000256" key="4">
    <source>
        <dbReference type="ARBA" id="ARBA00023125"/>
    </source>
</evidence>
<dbReference type="GO" id="GO:0006355">
    <property type="term" value="P:regulation of DNA-templated transcription"/>
    <property type="evidence" value="ECO:0007669"/>
    <property type="project" value="InterPro"/>
</dbReference>
<accession>A0A6M8HMG0</accession>
<dbReference type="Proteomes" id="UP000500767">
    <property type="component" value="Chromosome"/>
</dbReference>
<keyword evidence="1 6" id="KW-0597">Phosphoprotein</keyword>
<dbReference type="GO" id="GO:0000976">
    <property type="term" value="F:transcription cis-regulatory region binding"/>
    <property type="evidence" value="ECO:0007669"/>
    <property type="project" value="TreeGrafter"/>
</dbReference>
<organism evidence="11 12">
    <name type="scientific">Lichenicola cladoniae</name>
    <dbReference type="NCBI Taxonomy" id="1484109"/>
    <lineage>
        <taxon>Bacteria</taxon>
        <taxon>Pseudomonadati</taxon>
        <taxon>Pseudomonadota</taxon>
        <taxon>Alphaproteobacteria</taxon>
        <taxon>Acetobacterales</taxon>
        <taxon>Acetobacteraceae</taxon>
        <taxon>Lichenicola</taxon>
    </lineage>
</organism>
<evidence type="ECO:0000256" key="6">
    <source>
        <dbReference type="PROSITE-ProRule" id="PRU00169"/>
    </source>
</evidence>
<dbReference type="InterPro" id="IPR001867">
    <property type="entry name" value="OmpR/PhoB-type_DNA-bd"/>
</dbReference>
<dbReference type="SMART" id="SM00448">
    <property type="entry name" value="REC"/>
    <property type="match status" value="1"/>
</dbReference>
<evidence type="ECO:0000256" key="5">
    <source>
        <dbReference type="ARBA" id="ARBA00023163"/>
    </source>
</evidence>
<dbReference type="InterPro" id="IPR011006">
    <property type="entry name" value="CheY-like_superfamily"/>
</dbReference>
<dbReference type="EMBL" id="CP053708">
    <property type="protein sequence ID" value="QKE89496.1"/>
    <property type="molecule type" value="Genomic_DNA"/>
</dbReference>
<evidence type="ECO:0000259" key="10">
    <source>
        <dbReference type="PROSITE" id="PS51755"/>
    </source>
</evidence>
<gene>
    <name evidence="11" type="ORF">HN018_05070</name>
</gene>
<dbReference type="RefSeq" id="WP_171834490.1">
    <property type="nucleotide sequence ID" value="NZ_CP053708.1"/>
</dbReference>
<evidence type="ECO:0000256" key="7">
    <source>
        <dbReference type="PROSITE-ProRule" id="PRU01091"/>
    </source>
</evidence>
<feature type="region of interest" description="Disordered" evidence="8">
    <location>
        <begin position="1"/>
        <end position="20"/>
    </location>
</feature>
<dbReference type="Gene3D" id="1.10.10.10">
    <property type="entry name" value="Winged helix-like DNA-binding domain superfamily/Winged helix DNA-binding domain"/>
    <property type="match status" value="1"/>
</dbReference>
<dbReference type="PROSITE" id="PS50110">
    <property type="entry name" value="RESPONSE_REGULATORY"/>
    <property type="match status" value="1"/>
</dbReference>
<proteinExistence type="predicted"/>
<feature type="DNA-binding region" description="OmpR/PhoB-type" evidence="7">
    <location>
        <begin position="149"/>
        <end position="247"/>
    </location>
</feature>
<evidence type="ECO:0000256" key="1">
    <source>
        <dbReference type="ARBA" id="ARBA00022553"/>
    </source>
</evidence>
<evidence type="ECO:0000256" key="3">
    <source>
        <dbReference type="ARBA" id="ARBA00023015"/>
    </source>
</evidence>
<dbReference type="AlphaFoldDB" id="A0A6M8HMG0"/>
<dbReference type="PROSITE" id="PS51755">
    <property type="entry name" value="OMPR_PHOB"/>
    <property type="match status" value="1"/>
</dbReference>
<dbReference type="InterPro" id="IPR036388">
    <property type="entry name" value="WH-like_DNA-bd_sf"/>
</dbReference>
<evidence type="ECO:0000256" key="8">
    <source>
        <dbReference type="SAM" id="MobiDB-lite"/>
    </source>
</evidence>
<dbReference type="KEGG" id="lck:HN018_05070"/>
<evidence type="ECO:0000313" key="11">
    <source>
        <dbReference type="EMBL" id="QKE89496.1"/>
    </source>
</evidence>
<dbReference type="GO" id="GO:0032993">
    <property type="term" value="C:protein-DNA complex"/>
    <property type="evidence" value="ECO:0007669"/>
    <property type="project" value="TreeGrafter"/>
</dbReference>
<keyword evidence="5" id="KW-0804">Transcription</keyword>
<dbReference type="GO" id="GO:0005829">
    <property type="term" value="C:cytosol"/>
    <property type="evidence" value="ECO:0007669"/>
    <property type="project" value="TreeGrafter"/>
</dbReference>
<reference evidence="11 12" key="1">
    <citation type="journal article" date="2014" name="World J. Microbiol. Biotechnol.">
        <title>Biodiversity and physiological characteristics of Antarctic and Arctic lichens-associated bacteria.</title>
        <authorList>
            <person name="Lee Y.M."/>
            <person name="Kim E.H."/>
            <person name="Lee H.K."/>
            <person name="Hong S.G."/>
        </authorList>
    </citation>
    <scope>NUCLEOTIDE SEQUENCE [LARGE SCALE GENOMIC DNA]</scope>
    <source>
        <strain evidence="11 12">PAMC 26569</strain>
    </source>
</reference>
<dbReference type="FunFam" id="1.10.10.10:FF:000005">
    <property type="entry name" value="Two-component system response regulator"/>
    <property type="match status" value="1"/>
</dbReference>
<dbReference type="Gene3D" id="3.40.50.2300">
    <property type="match status" value="1"/>
</dbReference>
<keyword evidence="3" id="KW-0805">Transcription regulation</keyword>
<feature type="modified residue" description="4-aspartylphosphate" evidence="6">
    <location>
        <position position="73"/>
    </location>
</feature>
<sequence>MTSSSDRPIEDPFASQPPAAPGRRVLLVEDDARIAQDVTEELSLRGFTVVHAATGSAGLELALSGCFDVLVLDRLLPELDGLAVLERLRAASVNTPVLVLSALSAVDDRVGGLKAGGDDYLTKPFAMEELAARLDALLRRPADNPSTRETVLRAGPIEMDLIERSVRRAHRTVDLLPREFRLLEYMVRRPNQVLTRDMLLEDVWHYRFIPQTNLVDVHIGKLRRKIDPPDEIPLIQSIRGAGFMLRVEVD</sequence>
<dbReference type="CDD" id="cd00383">
    <property type="entry name" value="trans_reg_C"/>
    <property type="match status" value="1"/>
</dbReference>
<dbReference type="Pfam" id="PF00486">
    <property type="entry name" value="Trans_reg_C"/>
    <property type="match status" value="1"/>
</dbReference>
<evidence type="ECO:0000313" key="12">
    <source>
        <dbReference type="Proteomes" id="UP000500767"/>
    </source>
</evidence>
<feature type="domain" description="Response regulatory" evidence="9">
    <location>
        <begin position="24"/>
        <end position="138"/>
    </location>
</feature>
<name>A0A6M8HMG0_9PROT</name>
<evidence type="ECO:0000259" key="9">
    <source>
        <dbReference type="PROSITE" id="PS50110"/>
    </source>
</evidence>
<dbReference type="GO" id="GO:0000156">
    <property type="term" value="F:phosphorelay response regulator activity"/>
    <property type="evidence" value="ECO:0007669"/>
    <property type="project" value="TreeGrafter"/>
</dbReference>
<dbReference type="SMART" id="SM00862">
    <property type="entry name" value="Trans_reg_C"/>
    <property type="match status" value="1"/>
</dbReference>
<dbReference type="Pfam" id="PF00072">
    <property type="entry name" value="Response_reg"/>
    <property type="match status" value="1"/>
</dbReference>
<dbReference type="InterPro" id="IPR039420">
    <property type="entry name" value="WalR-like"/>
</dbReference>
<keyword evidence="12" id="KW-1185">Reference proteome</keyword>
<dbReference type="PANTHER" id="PTHR48111:SF76">
    <property type="entry name" value="TWO-COMPONENT RESPONSE REGULATOR"/>
    <property type="match status" value="1"/>
</dbReference>
<evidence type="ECO:0000256" key="2">
    <source>
        <dbReference type="ARBA" id="ARBA00023012"/>
    </source>
</evidence>
<dbReference type="Gene3D" id="6.10.250.690">
    <property type="match status" value="1"/>
</dbReference>
<dbReference type="SUPFAM" id="SSF52172">
    <property type="entry name" value="CheY-like"/>
    <property type="match status" value="1"/>
</dbReference>
<keyword evidence="2" id="KW-0902">Two-component regulatory system</keyword>
<dbReference type="PANTHER" id="PTHR48111">
    <property type="entry name" value="REGULATOR OF RPOS"/>
    <property type="match status" value="1"/>
</dbReference>
<dbReference type="InterPro" id="IPR001789">
    <property type="entry name" value="Sig_transdc_resp-reg_receiver"/>
</dbReference>
<feature type="domain" description="OmpR/PhoB-type" evidence="10">
    <location>
        <begin position="149"/>
        <end position="247"/>
    </location>
</feature>